<keyword evidence="3" id="KW-1185">Reference proteome</keyword>
<evidence type="ECO:0008006" key="4">
    <source>
        <dbReference type="Google" id="ProtNLM"/>
    </source>
</evidence>
<evidence type="ECO:0000313" key="3">
    <source>
        <dbReference type="Proteomes" id="UP000827092"/>
    </source>
</evidence>
<proteinExistence type="predicted"/>
<keyword evidence="1" id="KW-0732">Signal</keyword>
<dbReference type="Proteomes" id="UP000827092">
    <property type="component" value="Unassembled WGS sequence"/>
</dbReference>
<name>A0AAV6UJQ7_9ARAC</name>
<evidence type="ECO:0000313" key="2">
    <source>
        <dbReference type="EMBL" id="KAG8184446.1"/>
    </source>
</evidence>
<organism evidence="2 3">
    <name type="scientific">Oedothorax gibbosus</name>
    <dbReference type="NCBI Taxonomy" id="931172"/>
    <lineage>
        <taxon>Eukaryota</taxon>
        <taxon>Metazoa</taxon>
        <taxon>Ecdysozoa</taxon>
        <taxon>Arthropoda</taxon>
        <taxon>Chelicerata</taxon>
        <taxon>Arachnida</taxon>
        <taxon>Araneae</taxon>
        <taxon>Araneomorphae</taxon>
        <taxon>Entelegynae</taxon>
        <taxon>Araneoidea</taxon>
        <taxon>Linyphiidae</taxon>
        <taxon>Erigoninae</taxon>
        <taxon>Oedothorax</taxon>
    </lineage>
</organism>
<dbReference type="AlphaFoldDB" id="A0AAV6UJQ7"/>
<sequence>MFLVKCLLLVVQATTSEEWTLVTSKRHPRLAVKCNSKLHVACTIRQSCPSSGSLKSQVNFSKKPVGFAEQPTKLKNWNCGRKLLLNDVQNWPLDPILNSK</sequence>
<protein>
    <recommendedName>
        <fullName evidence="4">Secreted protein</fullName>
    </recommendedName>
</protein>
<evidence type="ECO:0000256" key="1">
    <source>
        <dbReference type="SAM" id="SignalP"/>
    </source>
</evidence>
<gene>
    <name evidence="2" type="ORF">JTE90_002295</name>
</gene>
<accession>A0AAV6UJQ7</accession>
<reference evidence="2 3" key="1">
    <citation type="journal article" date="2022" name="Nat. Ecol. Evol.">
        <title>A masculinizing supergene underlies an exaggerated male reproductive morph in a spider.</title>
        <authorList>
            <person name="Hendrickx F."/>
            <person name="De Corte Z."/>
            <person name="Sonet G."/>
            <person name="Van Belleghem S.M."/>
            <person name="Kostlbacher S."/>
            <person name="Vangestel C."/>
        </authorList>
    </citation>
    <scope>NUCLEOTIDE SEQUENCE [LARGE SCALE GENOMIC DNA]</scope>
    <source>
        <strain evidence="2">W744_W776</strain>
    </source>
</reference>
<dbReference type="EMBL" id="JAFNEN010000372">
    <property type="protein sequence ID" value="KAG8184446.1"/>
    <property type="molecule type" value="Genomic_DNA"/>
</dbReference>
<comment type="caution">
    <text evidence="2">The sequence shown here is derived from an EMBL/GenBank/DDBJ whole genome shotgun (WGS) entry which is preliminary data.</text>
</comment>
<feature type="chain" id="PRO_5043764719" description="Secreted protein" evidence="1">
    <location>
        <begin position="17"/>
        <end position="100"/>
    </location>
</feature>
<feature type="signal peptide" evidence="1">
    <location>
        <begin position="1"/>
        <end position="16"/>
    </location>
</feature>